<evidence type="ECO:0000313" key="2">
    <source>
        <dbReference type="EMBL" id="GJT57788.1"/>
    </source>
</evidence>
<reference evidence="2" key="2">
    <citation type="submission" date="2022-01" db="EMBL/GenBank/DDBJ databases">
        <authorList>
            <person name="Yamashiro T."/>
            <person name="Shiraishi A."/>
            <person name="Satake H."/>
            <person name="Nakayama K."/>
        </authorList>
    </citation>
    <scope>NUCLEOTIDE SEQUENCE</scope>
</reference>
<keyword evidence="3" id="KW-1185">Reference proteome</keyword>
<reference evidence="2" key="1">
    <citation type="journal article" date="2022" name="Int. J. Mol. Sci.">
        <title>Draft Genome of Tanacetum Coccineum: Genomic Comparison of Closely Related Tanacetum-Family Plants.</title>
        <authorList>
            <person name="Yamashiro T."/>
            <person name="Shiraishi A."/>
            <person name="Nakayama K."/>
            <person name="Satake H."/>
        </authorList>
    </citation>
    <scope>NUCLEOTIDE SEQUENCE</scope>
</reference>
<dbReference type="Proteomes" id="UP001151760">
    <property type="component" value="Unassembled WGS sequence"/>
</dbReference>
<name>A0ABQ5F401_9ASTR</name>
<evidence type="ECO:0000313" key="3">
    <source>
        <dbReference type="Proteomes" id="UP001151760"/>
    </source>
</evidence>
<evidence type="ECO:0000259" key="1">
    <source>
        <dbReference type="Pfam" id="PF22600"/>
    </source>
</evidence>
<dbReference type="InterPro" id="IPR043519">
    <property type="entry name" value="NT_sf"/>
</dbReference>
<dbReference type="Pfam" id="PF22600">
    <property type="entry name" value="MTPAP-like_central"/>
    <property type="match status" value="1"/>
</dbReference>
<protein>
    <submittedName>
        <fullName evidence="2">Protein HESO1</fullName>
    </submittedName>
</protein>
<dbReference type="Gene3D" id="1.10.1410.10">
    <property type="match status" value="1"/>
</dbReference>
<dbReference type="SUPFAM" id="SSF81301">
    <property type="entry name" value="Nucleotidyltransferase"/>
    <property type="match status" value="1"/>
</dbReference>
<dbReference type="Gene3D" id="3.30.460.10">
    <property type="entry name" value="Beta Polymerase, domain 2"/>
    <property type="match status" value="1"/>
</dbReference>
<dbReference type="PANTHER" id="PTHR12271">
    <property type="entry name" value="POLY A POLYMERASE CID PAP -RELATED"/>
    <property type="match status" value="1"/>
</dbReference>
<sequence>MGVWFGAYNLVVHSWQLMAKIEDVLTKSLDIIKPTQVDDNARKMAYEYVIQVIMKITKISSMQDFTITSYGSFESGLHTKTSDIDVSVNVPGSSPQVLKQIETEFFQDTTCTEVKAHWGDVPVVKMKVNVVVDETHFNINCDITVNNKKGEFNTSILKALAQRGPQIIDFVLLVKRWSTVAKLRDPYNGTFSSYAIYLLSIFFLQNHDPPLLPPLSEFVKFKITDSDSDREKVILDAVVKYIHGQREIDDDAGSLFLKFIKMFQDVLTKGSNSYISIYHGKWINYEKKQNKQQRLVIEEPFELMKMGVLKSPFARIKDKTPVNILVKSERSHLEKIARAFTNTLQDLNNDEARTGIIGKMVDPTYIPTYKKSKARSKISNIQFKATLTSGVKRVLKEYNNNDTQSRQGKVHKE</sequence>
<dbReference type="EMBL" id="BQNB010016962">
    <property type="protein sequence ID" value="GJT57788.1"/>
    <property type="molecule type" value="Genomic_DNA"/>
</dbReference>
<accession>A0ABQ5F401</accession>
<dbReference type="PANTHER" id="PTHR12271:SF123">
    <property type="entry name" value="PROTEIN HESO1"/>
    <property type="match status" value="1"/>
</dbReference>
<comment type="caution">
    <text evidence="2">The sequence shown here is derived from an EMBL/GenBank/DDBJ whole genome shotgun (WGS) entry which is preliminary data.</text>
</comment>
<dbReference type="SUPFAM" id="SSF81631">
    <property type="entry name" value="PAP/OAS1 substrate-binding domain"/>
    <property type="match status" value="1"/>
</dbReference>
<feature type="domain" description="Poly(A) RNA polymerase mitochondrial-like central palm" evidence="1">
    <location>
        <begin position="23"/>
        <end position="160"/>
    </location>
</feature>
<dbReference type="InterPro" id="IPR054708">
    <property type="entry name" value="MTPAP-like_central"/>
</dbReference>
<gene>
    <name evidence="2" type="ORF">Tco_0992842</name>
</gene>
<organism evidence="2 3">
    <name type="scientific">Tanacetum coccineum</name>
    <dbReference type="NCBI Taxonomy" id="301880"/>
    <lineage>
        <taxon>Eukaryota</taxon>
        <taxon>Viridiplantae</taxon>
        <taxon>Streptophyta</taxon>
        <taxon>Embryophyta</taxon>
        <taxon>Tracheophyta</taxon>
        <taxon>Spermatophyta</taxon>
        <taxon>Magnoliopsida</taxon>
        <taxon>eudicotyledons</taxon>
        <taxon>Gunneridae</taxon>
        <taxon>Pentapetalae</taxon>
        <taxon>asterids</taxon>
        <taxon>campanulids</taxon>
        <taxon>Asterales</taxon>
        <taxon>Asteraceae</taxon>
        <taxon>Asteroideae</taxon>
        <taxon>Anthemideae</taxon>
        <taxon>Anthemidinae</taxon>
        <taxon>Tanacetum</taxon>
    </lineage>
</organism>
<proteinExistence type="predicted"/>